<keyword evidence="2" id="KW-1185">Reference proteome</keyword>
<reference evidence="1 2" key="1">
    <citation type="submission" date="2021-06" db="EMBL/GenBank/DDBJ databases">
        <title>Chromosome-level genome assembly of the red-tail catfish (Hemibagrus wyckioides).</title>
        <authorList>
            <person name="Shao F."/>
        </authorList>
    </citation>
    <scope>NUCLEOTIDE SEQUENCE [LARGE SCALE GENOMIC DNA]</scope>
    <source>
        <strain evidence="1">EC202008001</strain>
        <tissue evidence="1">Blood</tissue>
    </source>
</reference>
<dbReference type="EMBL" id="JAHKSW010000008">
    <property type="protein sequence ID" value="KAG7328766.1"/>
    <property type="molecule type" value="Genomic_DNA"/>
</dbReference>
<dbReference type="Proteomes" id="UP000824219">
    <property type="component" value="Linkage Group LG08"/>
</dbReference>
<evidence type="ECO:0000313" key="2">
    <source>
        <dbReference type="Proteomes" id="UP000824219"/>
    </source>
</evidence>
<dbReference type="AlphaFoldDB" id="A0A9D3NSQ2"/>
<gene>
    <name evidence="1" type="ORF">KOW79_006940</name>
</gene>
<comment type="caution">
    <text evidence="1">The sequence shown here is derived from an EMBL/GenBank/DDBJ whole genome shotgun (WGS) entry which is preliminary data.</text>
</comment>
<sequence>MGGNVSVSIMHLFTDLSPSRSSVSRPQTSNLQIREMKLSVLRFLWLQLQDLFSSPSPRFLLAQVFIRKT</sequence>
<proteinExistence type="predicted"/>
<protein>
    <submittedName>
        <fullName evidence="1">Uncharacterized protein</fullName>
    </submittedName>
</protein>
<accession>A0A9D3NSQ2</accession>
<name>A0A9D3NSQ2_9TELE</name>
<evidence type="ECO:0000313" key="1">
    <source>
        <dbReference type="EMBL" id="KAG7328766.1"/>
    </source>
</evidence>
<organism evidence="1 2">
    <name type="scientific">Hemibagrus wyckioides</name>
    <dbReference type="NCBI Taxonomy" id="337641"/>
    <lineage>
        <taxon>Eukaryota</taxon>
        <taxon>Metazoa</taxon>
        <taxon>Chordata</taxon>
        <taxon>Craniata</taxon>
        <taxon>Vertebrata</taxon>
        <taxon>Euteleostomi</taxon>
        <taxon>Actinopterygii</taxon>
        <taxon>Neopterygii</taxon>
        <taxon>Teleostei</taxon>
        <taxon>Ostariophysi</taxon>
        <taxon>Siluriformes</taxon>
        <taxon>Bagridae</taxon>
        <taxon>Hemibagrus</taxon>
    </lineage>
</organism>